<sequence>MQGISIVIPTLNGGRIFEESLLGIRAQDFEGPVDLLVVDSGSTDGTPAAAERAGARVIRIPNRSFHHAGTRNLALKHTSYEDVVFMVQDAIPVGNLWLSHLRSVLRETGAAAAYGRQVAHASAGPYARWTTEGLNRFLGPDRRIQTLASPDAYAEMTFDEAYRVTRLDNVCALYRKELLLLHPFPEVPYAEDMAWAKEILFSGERICYDPDVVVRHSHDRPADYVFRRHVVDSVFCGRILGKLRNDFSGLSVSDLIDVSHAVESRVKDLTGGDSGSQGKHLSTGGLFPYLYARFSFRNTCRRFLLRGLRRLRGGAGFSRGEVSGQALAELDYHWRSMQESLPPLREAEARDALQKLAAGVLGKWYGDTYAAQAARGVLKTDLQRFIRPYLSGI</sequence>
<name>A0A653A1U2_UNCDX</name>
<dbReference type="CDD" id="cd00761">
    <property type="entry name" value="Glyco_tranf_GTA_type"/>
    <property type="match status" value="1"/>
</dbReference>
<dbReference type="GO" id="GO:0016757">
    <property type="term" value="F:glycosyltransferase activity"/>
    <property type="evidence" value="ECO:0007669"/>
    <property type="project" value="UniProtKB-KW"/>
</dbReference>
<dbReference type="InterPro" id="IPR001173">
    <property type="entry name" value="Glyco_trans_2-like"/>
</dbReference>
<organism evidence="2">
    <name type="scientific">Uncultured Desulfatiglans sp</name>
    <dbReference type="NCBI Taxonomy" id="1748965"/>
    <lineage>
        <taxon>Bacteria</taxon>
        <taxon>Pseudomonadati</taxon>
        <taxon>Thermodesulfobacteriota</taxon>
        <taxon>Desulfobacteria</taxon>
        <taxon>Desulfatiglandales</taxon>
        <taxon>Desulfatiglandaceae</taxon>
        <taxon>Desulfatiglans</taxon>
        <taxon>environmental samples</taxon>
    </lineage>
</organism>
<reference evidence="2" key="1">
    <citation type="submission" date="2018-07" db="EMBL/GenBank/DDBJ databases">
        <authorList>
            <consortium name="Genoscope - CEA"/>
            <person name="William W."/>
        </authorList>
    </citation>
    <scope>NUCLEOTIDE SEQUENCE</scope>
    <source>
        <strain evidence="2">IK1</strain>
    </source>
</reference>
<gene>
    <name evidence="2" type="ORF">TRIP_B200146</name>
</gene>
<dbReference type="InterPro" id="IPR050834">
    <property type="entry name" value="Glycosyltransf_2"/>
</dbReference>
<dbReference type="EC" id="2.4.-.-" evidence="2"/>
<dbReference type="AlphaFoldDB" id="A0A653A1U2"/>
<keyword evidence="2" id="KW-0328">Glycosyltransferase</keyword>
<proteinExistence type="predicted"/>
<dbReference type="Gene3D" id="3.90.550.10">
    <property type="entry name" value="Spore Coat Polysaccharide Biosynthesis Protein SpsA, Chain A"/>
    <property type="match status" value="1"/>
</dbReference>
<dbReference type="EMBL" id="UPXX01000013">
    <property type="protein sequence ID" value="VBB42006.1"/>
    <property type="molecule type" value="Genomic_DNA"/>
</dbReference>
<evidence type="ECO:0000259" key="1">
    <source>
        <dbReference type="Pfam" id="PF00535"/>
    </source>
</evidence>
<keyword evidence="2" id="KW-0808">Transferase</keyword>
<accession>A0A653A1U2</accession>
<dbReference type="PANTHER" id="PTHR43685">
    <property type="entry name" value="GLYCOSYLTRANSFERASE"/>
    <property type="match status" value="1"/>
</dbReference>
<dbReference type="SUPFAM" id="SSF53448">
    <property type="entry name" value="Nucleotide-diphospho-sugar transferases"/>
    <property type="match status" value="1"/>
</dbReference>
<dbReference type="GO" id="GO:0044010">
    <property type="term" value="P:single-species biofilm formation"/>
    <property type="evidence" value="ECO:0007669"/>
    <property type="project" value="TreeGrafter"/>
</dbReference>
<dbReference type="Pfam" id="PF00535">
    <property type="entry name" value="Glycos_transf_2"/>
    <property type="match status" value="1"/>
</dbReference>
<feature type="domain" description="Glycosyltransferase 2-like" evidence="1">
    <location>
        <begin position="5"/>
        <end position="179"/>
    </location>
</feature>
<protein>
    <submittedName>
        <fullName evidence="2">Putative Glycosyltransferase, group 2 family protein</fullName>
        <ecNumber evidence="2">2.4.-.-</ecNumber>
    </submittedName>
</protein>
<evidence type="ECO:0000313" key="2">
    <source>
        <dbReference type="EMBL" id="VBB42006.1"/>
    </source>
</evidence>
<dbReference type="PANTHER" id="PTHR43685:SF13">
    <property type="entry name" value="O ANTIGEN BIOSYNTHESIS RHAMNOSYLTRANSFERASE RFBN"/>
    <property type="match status" value="1"/>
</dbReference>
<dbReference type="InterPro" id="IPR029044">
    <property type="entry name" value="Nucleotide-diphossugar_trans"/>
</dbReference>